<dbReference type="AlphaFoldDB" id="A0A1E7F5Y8"/>
<dbReference type="EMBL" id="KV784361">
    <property type="protein sequence ID" value="OEU13415.1"/>
    <property type="molecule type" value="Genomic_DNA"/>
</dbReference>
<dbReference type="KEGG" id="fcy:FRACYDRAFT_276048"/>
<name>A0A1E7F5Y8_9STRA</name>
<feature type="compositionally biased region" description="Low complexity" evidence="1">
    <location>
        <begin position="19"/>
        <end position="33"/>
    </location>
</feature>
<evidence type="ECO:0000256" key="1">
    <source>
        <dbReference type="SAM" id="MobiDB-lite"/>
    </source>
</evidence>
<feature type="region of interest" description="Disordered" evidence="1">
    <location>
        <begin position="1"/>
        <end position="82"/>
    </location>
</feature>
<evidence type="ECO:0000313" key="3">
    <source>
        <dbReference type="Proteomes" id="UP000095751"/>
    </source>
</evidence>
<sequence length="203" mass="23266">MVWMPLMNAKKNMRRRKSQSPSASPDSSPSKISNRTFFGTGKHKRRVLRKQRDSAVTEASSLSSRSSVQVDSAPWRSENIRDSAPKPDEWWVDVGTPDTIDVYQEVEDGDNVMPKVAINTRVSSRQKKFHNCGFETWVRSREEWKVQRVETVPEKPNFADGERSQIAKGLKKATSQRTYELPRYMALSDLINVYTDIWDGGDL</sequence>
<dbReference type="OrthoDB" id="49300at2759"/>
<evidence type="ECO:0000313" key="2">
    <source>
        <dbReference type="EMBL" id="OEU13415.1"/>
    </source>
</evidence>
<keyword evidence="3" id="KW-1185">Reference proteome</keyword>
<proteinExistence type="predicted"/>
<organism evidence="2 3">
    <name type="scientific">Fragilariopsis cylindrus CCMP1102</name>
    <dbReference type="NCBI Taxonomy" id="635003"/>
    <lineage>
        <taxon>Eukaryota</taxon>
        <taxon>Sar</taxon>
        <taxon>Stramenopiles</taxon>
        <taxon>Ochrophyta</taxon>
        <taxon>Bacillariophyta</taxon>
        <taxon>Bacillariophyceae</taxon>
        <taxon>Bacillariophycidae</taxon>
        <taxon>Bacillariales</taxon>
        <taxon>Bacillariaceae</taxon>
        <taxon>Fragilariopsis</taxon>
    </lineage>
</organism>
<protein>
    <submittedName>
        <fullName evidence="2">Uncharacterized protein</fullName>
    </submittedName>
</protein>
<dbReference type="InParanoid" id="A0A1E7F5Y8"/>
<accession>A0A1E7F5Y8</accession>
<reference evidence="2 3" key="1">
    <citation type="submission" date="2016-09" db="EMBL/GenBank/DDBJ databases">
        <title>Extensive genetic diversity and differential bi-allelic expression allows diatom success in the polar Southern Ocean.</title>
        <authorList>
            <consortium name="DOE Joint Genome Institute"/>
            <person name="Mock T."/>
            <person name="Otillar R.P."/>
            <person name="Strauss J."/>
            <person name="Dupont C."/>
            <person name="Frickenhaus S."/>
            <person name="Maumus F."/>
            <person name="Mcmullan M."/>
            <person name="Sanges R."/>
            <person name="Schmutz J."/>
            <person name="Toseland A."/>
            <person name="Valas R."/>
            <person name="Veluchamy A."/>
            <person name="Ward B.J."/>
            <person name="Allen A."/>
            <person name="Barry K."/>
            <person name="Falciatore A."/>
            <person name="Ferrante M."/>
            <person name="Fortunato A.E."/>
            <person name="Gloeckner G."/>
            <person name="Gruber A."/>
            <person name="Hipkin R."/>
            <person name="Janech M."/>
            <person name="Kroth P."/>
            <person name="Leese F."/>
            <person name="Lindquist E."/>
            <person name="Lyon B.R."/>
            <person name="Martin J."/>
            <person name="Mayer C."/>
            <person name="Parker M."/>
            <person name="Quesneville H."/>
            <person name="Raymond J."/>
            <person name="Uhlig C."/>
            <person name="Valentin K.U."/>
            <person name="Worden A.Z."/>
            <person name="Armbrust E.V."/>
            <person name="Bowler C."/>
            <person name="Green B."/>
            <person name="Moulton V."/>
            <person name="Van Oosterhout C."/>
            <person name="Grigoriev I."/>
        </authorList>
    </citation>
    <scope>NUCLEOTIDE SEQUENCE [LARGE SCALE GENOMIC DNA]</scope>
    <source>
        <strain evidence="2 3">CCMP1102</strain>
    </source>
</reference>
<dbReference type="Proteomes" id="UP000095751">
    <property type="component" value="Unassembled WGS sequence"/>
</dbReference>
<feature type="compositionally biased region" description="Low complexity" evidence="1">
    <location>
        <begin position="56"/>
        <end position="73"/>
    </location>
</feature>
<gene>
    <name evidence="2" type="ORF">FRACYDRAFT_276048</name>
</gene>